<organism evidence="1 2">
    <name type="scientific">Octadecabacter antarcticus 307</name>
    <dbReference type="NCBI Taxonomy" id="391626"/>
    <lineage>
        <taxon>Bacteria</taxon>
        <taxon>Pseudomonadati</taxon>
        <taxon>Pseudomonadota</taxon>
        <taxon>Alphaproteobacteria</taxon>
        <taxon>Rhodobacterales</taxon>
        <taxon>Roseobacteraceae</taxon>
        <taxon>Octadecabacter</taxon>
    </lineage>
</organism>
<dbReference type="STRING" id="391626.OAN307_c21220"/>
<dbReference type="RefSeq" id="WP_015499777.1">
    <property type="nucleotide sequence ID" value="NC_020911.1"/>
</dbReference>
<sequence length="198" mass="21761">MTLRNSVQPDGQITDVAMRGVFTGNRGVLHTSDKVMGPALWKHRAWICCTLDWQNRRRDVMTGHKWTALFFLDEAVALSAGHRPCAYCHRSNYNAFSDAWGGDLKSPQMDAILHAARAVHGARALQIHHADVATLPAGTFIKTNEINLLTIESARPYTPSGYGAPKRRPTGTVMVLTAPPMINVLRGGYIPQIHHSAG</sequence>
<dbReference type="AlphaFoldDB" id="M9R530"/>
<evidence type="ECO:0000313" key="2">
    <source>
        <dbReference type="Proteomes" id="UP000005307"/>
    </source>
</evidence>
<dbReference type="HOGENOM" id="CLU_097546_0_0_5"/>
<gene>
    <name evidence="1" type="ORF">OAN307_c21220</name>
</gene>
<evidence type="ECO:0000313" key="1">
    <source>
        <dbReference type="EMBL" id="AGI67754.1"/>
    </source>
</evidence>
<dbReference type="KEGG" id="oat:OAN307_c21220"/>
<dbReference type="EMBL" id="CP003740">
    <property type="protein sequence ID" value="AGI67754.1"/>
    <property type="molecule type" value="Genomic_DNA"/>
</dbReference>
<dbReference type="OrthoDB" id="894286at2"/>
<dbReference type="eggNOG" id="ENOG5031E6R">
    <property type="taxonomic scope" value="Bacteria"/>
</dbReference>
<dbReference type="Proteomes" id="UP000005307">
    <property type="component" value="Chromosome"/>
</dbReference>
<proteinExistence type="predicted"/>
<keyword evidence="2" id="KW-1185">Reference proteome</keyword>
<name>M9R530_9RHOB</name>
<protein>
    <submittedName>
        <fullName evidence="1">Uncharacterized protein</fullName>
    </submittedName>
</protein>
<reference evidence="1 2" key="1">
    <citation type="journal article" date="2013" name="PLoS ONE">
        <title>Poles Apart: Arctic and Antarctic Octadecabacter strains Share High Genome Plasticity and a New Type of Xanthorhodopsin.</title>
        <authorList>
            <person name="Vollmers J."/>
            <person name="Voget S."/>
            <person name="Dietrich S."/>
            <person name="Gollnow K."/>
            <person name="Smits M."/>
            <person name="Meyer K."/>
            <person name="Brinkhoff T."/>
            <person name="Simon M."/>
            <person name="Daniel R."/>
        </authorList>
    </citation>
    <scope>NUCLEOTIDE SEQUENCE [LARGE SCALE GENOMIC DNA]</scope>
    <source>
        <strain evidence="1 2">307</strain>
    </source>
</reference>
<accession>M9R530</accession>